<feature type="compositionally biased region" description="Gly residues" evidence="3">
    <location>
        <begin position="73"/>
        <end position="82"/>
    </location>
</feature>
<evidence type="ECO:0000256" key="3">
    <source>
        <dbReference type="SAM" id="MobiDB-lite"/>
    </source>
</evidence>
<dbReference type="Gene3D" id="2.120.10.80">
    <property type="entry name" value="Kelch-type beta propeller"/>
    <property type="match status" value="1"/>
</dbReference>
<dbReference type="AlphaFoldDB" id="A0AAE6KRE0"/>
<proteinExistence type="predicted"/>
<dbReference type="InterPro" id="IPR006652">
    <property type="entry name" value="Kelch_1"/>
</dbReference>
<keyword evidence="1" id="KW-0880">Kelch repeat</keyword>
<accession>A0AAE6KRE0</accession>
<feature type="region of interest" description="Disordered" evidence="3">
    <location>
        <begin position="46"/>
        <end position="136"/>
    </location>
</feature>
<dbReference type="Pfam" id="PF24681">
    <property type="entry name" value="Kelch_KLHDC2_KLHL20_DRC7"/>
    <property type="match status" value="1"/>
</dbReference>
<evidence type="ECO:0000313" key="5">
    <source>
        <dbReference type="EMBL" id="QDE67059.1"/>
    </source>
</evidence>
<evidence type="ECO:0000256" key="4">
    <source>
        <dbReference type="SAM" id="SignalP"/>
    </source>
</evidence>
<organism evidence="5 6">
    <name type="scientific">Myxococcus xanthus</name>
    <dbReference type="NCBI Taxonomy" id="34"/>
    <lineage>
        <taxon>Bacteria</taxon>
        <taxon>Pseudomonadati</taxon>
        <taxon>Myxococcota</taxon>
        <taxon>Myxococcia</taxon>
        <taxon>Myxococcales</taxon>
        <taxon>Cystobacterineae</taxon>
        <taxon>Myxococcaceae</taxon>
        <taxon>Myxococcus</taxon>
    </lineage>
</organism>
<sequence length="440" mass="45065">MAMKPLLRSTALGLLVLSVHLAACLDVDEAVDQFCNREPGVCLDDASDAGPDGNGSLDGGNDGGGPHGEDGGPHGGGDGGSDAGTDGEPPDGGREPPGWKSVAPMQTRRTGHTATKLGNGRVLVVGGSSSGNTPTNTTEFYTVSSNSWSPGPTLGTARMDHTATLLPNGKVLVVGGRGPGGGALNSAEIYDAAANEWIPANPIPLGARASHAAVLLPSGKVLVAGGGDSPLDGLNTAALYHPGSDSWTDAGNLKVKRNALTLTLLETGVVVAIGGFNGDGAETTAEVYDWTQPAAGWRLLPAQMEHGRNGHASTMLPPGRILVTGSLKGEPGSVLKAAELFQLSSTSWTPQREMMEARFFHTATALPSGEVLIAGGYSSPYAMPRASAEIFRRDGSWEFIAPMSSARVYHTATWLESGSVLIIGGTDGGAVLNTAERYVP</sequence>
<dbReference type="SMART" id="SM00612">
    <property type="entry name" value="Kelch"/>
    <property type="match status" value="6"/>
</dbReference>
<dbReference type="Gene3D" id="2.130.10.80">
    <property type="entry name" value="Galactose oxidase/kelch, beta-propeller"/>
    <property type="match status" value="4"/>
</dbReference>
<feature type="compositionally biased region" description="Gly residues" evidence="3">
    <location>
        <begin position="52"/>
        <end position="66"/>
    </location>
</feature>
<dbReference type="Proteomes" id="UP000320179">
    <property type="component" value="Chromosome"/>
</dbReference>
<dbReference type="PANTHER" id="PTHR46344">
    <property type="entry name" value="OS02G0202900 PROTEIN"/>
    <property type="match status" value="1"/>
</dbReference>
<reference evidence="5 6" key="1">
    <citation type="journal article" date="2019" name="Science">
        <title>Social genes are selection hotspots in kin groups of a soil microbe.</title>
        <authorList>
            <person name="Wielgoss S."/>
            <person name="Wolfensberger R."/>
            <person name="Sun L."/>
            <person name="Fiegna F."/>
            <person name="Velicer G.J."/>
        </authorList>
    </citation>
    <scope>NUCLEOTIDE SEQUENCE [LARGE SCALE GENOMIC DNA]</scope>
    <source>
        <strain evidence="5 6">MC3.5.9c15</strain>
    </source>
</reference>
<protein>
    <submittedName>
        <fullName evidence="5">Galactose oxidase</fullName>
    </submittedName>
</protein>
<dbReference type="EMBL" id="CP017174">
    <property type="protein sequence ID" value="QDE67059.1"/>
    <property type="molecule type" value="Genomic_DNA"/>
</dbReference>
<dbReference type="InterPro" id="IPR015915">
    <property type="entry name" value="Kelch-typ_b-propeller"/>
</dbReference>
<keyword evidence="2" id="KW-0677">Repeat</keyword>
<evidence type="ECO:0000313" key="6">
    <source>
        <dbReference type="Proteomes" id="UP000320179"/>
    </source>
</evidence>
<keyword evidence="4" id="KW-0732">Signal</keyword>
<dbReference type="PANTHER" id="PTHR46344:SF27">
    <property type="entry name" value="KELCH REPEAT SUPERFAMILY PROTEIN"/>
    <property type="match status" value="1"/>
</dbReference>
<feature type="compositionally biased region" description="Low complexity" evidence="3">
    <location>
        <begin position="117"/>
        <end position="136"/>
    </location>
</feature>
<feature type="chain" id="PRO_5042016357" evidence="4">
    <location>
        <begin position="23"/>
        <end position="440"/>
    </location>
</feature>
<feature type="signal peptide" evidence="4">
    <location>
        <begin position="1"/>
        <end position="22"/>
    </location>
</feature>
<dbReference type="InterPro" id="IPR037293">
    <property type="entry name" value="Gal_Oxidase_central_sf"/>
</dbReference>
<name>A0AAE6KRE0_MYXXA</name>
<evidence type="ECO:0000256" key="2">
    <source>
        <dbReference type="ARBA" id="ARBA00022737"/>
    </source>
</evidence>
<dbReference type="SUPFAM" id="SSF117281">
    <property type="entry name" value="Kelch motif"/>
    <property type="match status" value="2"/>
</dbReference>
<evidence type="ECO:0000256" key="1">
    <source>
        <dbReference type="ARBA" id="ARBA00022441"/>
    </source>
</evidence>
<gene>
    <name evidence="5" type="ORF">BHS09_08565</name>
</gene>